<dbReference type="GO" id="GO:0003677">
    <property type="term" value="F:DNA binding"/>
    <property type="evidence" value="ECO:0007669"/>
    <property type="project" value="UniProtKB-KW"/>
</dbReference>
<gene>
    <name evidence="8" type="ORF">PVAP13_3NG248981</name>
</gene>
<protein>
    <recommendedName>
        <fullName evidence="7">TF-B3 domain-containing protein</fullName>
    </recommendedName>
</protein>
<keyword evidence="2" id="KW-0805">Transcription regulation</keyword>
<accession>A0A8T0U7A5</accession>
<feature type="domain" description="TF-B3" evidence="7">
    <location>
        <begin position="216"/>
        <end position="311"/>
    </location>
</feature>
<comment type="caution">
    <text evidence="8">The sequence shown here is derived from an EMBL/GenBank/DDBJ whole genome shotgun (WGS) entry which is preliminary data.</text>
</comment>
<feature type="domain" description="TF-B3" evidence="7">
    <location>
        <begin position="43"/>
        <end position="136"/>
    </location>
</feature>
<evidence type="ECO:0000259" key="7">
    <source>
        <dbReference type="PROSITE" id="PS50863"/>
    </source>
</evidence>
<dbReference type="PROSITE" id="PS50863">
    <property type="entry name" value="B3"/>
    <property type="match status" value="3"/>
</dbReference>
<sequence length="622" mass="69275">MGSTCECSLRCPDHHYKNCMGNEELQLHDVTDEDFRDCIGNKKTRFHVVADEDFRSCMRIPPDVGSHFRKISSETIKINAPNGCLYDIGVSREMGEIVLRSGWDVFSAAHNLEENDSLVFKFCGNSTFKVQIYSSHGGSQKITSCVSPPSEILEAVLPSTCDHHASKGNEVPYPRHDQETAEFDYLTSGGSCLTKAQDEKVLEMAHTYRSQVPLCVAVMKRTNVDVKGCYISIPSILLKNVTEEAFKATVKLEAPDSKIYSVSAAQQSDDEIALQSGWDAFVVAHRVQEGDLIIFRYKGSSRLEVFILDQNGCQKSSSCFGKGYVSNAQEICDDSVKIIDPPHTTVDIIDLSSSSSDNDDNVAAYTEKSARLQKRYFDRCAKTRRMDSTSSQSCTLGHDHEDLQAYMVDGVNRSRSPLNSNYYVVPSLPLYIISRKTTLSAAQEKMVLEKVQAIGSKFPIFVSVMNRTSTGGKNFLMRFATEYARRCLPLATQDLTLQLEGCPGKQWDTVLHVQGGHVKISGGWAEFVTDNCLWPGDICMFELVKITRRLKMIVHLIRKWGVSSRSRDDADVAGPQQGVRDRRRSSRITGNGCASDVMCARPLCVRGGMGDKSRREGEEELM</sequence>
<evidence type="ECO:0000313" key="8">
    <source>
        <dbReference type="EMBL" id="KAG2616624.1"/>
    </source>
</evidence>
<dbReference type="EMBL" id="CM029042">
    <property type="protein sequence ID" value="KAG2616624.1"/>
    <property type="molecule type" value="Genomic_DNA"/>
</dbReference>
<reference evidence="8" key="1">
    <citation type="submission" date="2020-05" db="EMBL/GenBank/DDBJ databases">
        <title>WGS assembly of Panicum virgatum.</title>
        <authorList>
            <person name="Lovell J.T."/>
            <person name="Jenkins J."/>
            <person name="Shu S."/>
            <person name="Juenger T.E."/>
            <person name="Schmutz J."/>
        </authorList>
    </citation>
    <scope>NUCLEOTIDE SEQUENCE</scope>
    <source>
        <strain evidence="8">AP13</strain>
    </source>
</reference>
<dbReference type="SMART" id="SM01019">
    <property type="entry name" value="B3"/>
    <property type="match status" value="3"/>
</dbReference>
<evidence type="ECO:0000256" key="2">
    <source>
        <dbReference type="ARBA" id="ARBA00023015"/>
    </source>
</evidence>
<keyword evidence="4" id="KW-0804">Transcription</keyword>
<dbReference type="PANTHER" id="PTHR31391">
    <property type="entry name" value="B3 DOMAIN-CONTAINING PROTEIN OS11G0197600-RELATED"/>
    <property type="match status" value="1"/>
</dbReference>
<dbReference type="OrthoDB" id="671860at2759"/>
<keyword evidence="5" id="KW-0539">Nucleus</keyword>
<dbReference type="Gene3D" id="2.40.330.10">
    <property type="entry name" value="DNA-binding pseudobarrel domain"/>
    <property type="match status" value="3"/>
</dbReference>
<dbReference type="PANTHER" id="PTHR31391:SF121">
    <property type="entry name" value="B3 DOMAIN-CONTAINING PROTEIN OS08G0325100-RELATED"/>
    <property type="match status" value="1"/>
</dbReference>
<evidence type="ECO:0000313" key="9">
    <source>
        <dbReference type="Proteomes" id="UP000823388"/>
    </source>
</evidence>
<keyword evidence="3" id="KW-0238">DNA-binding</keyword>
<evidence type="ECO:0000256" key="5">
    <source>
        <dbReference type="ARBA" id="ARBA00023242"/>
    </source>
</evidence>
<evidence type="ECO:0000256" key="4">
    <source>
        <dbReference type="ARBA" id="ARBA00023163"/>
    </source>
</evidence>
<dbReference type="GO" id="GO:0005634">
    <property type="term" value="C:nucleus"/>
    <property type="evidence" value="ECO:0007669"/>
    <property type="project" value="UniProtKB-SubCell"/>
</dbReference>
<proteinExistence type="predicted"/>
<dbReference type="AlphaFoldDB" id="A0A8T0U7A5"/>
<evidence type="ECO:0000256" key="6">
    <source>
        <dbReference type="SAM" id="MobiDB-lite"/>
    </source>
</evidence>
<dbReference type="InterPro" id="IPR003340">
    <property type="entry name" value="B3_DNA-bd"/>
</dbReference>
<evidence type="ECO:0000256" key="1">
    <source>
        <dbReference type="ARBA" id="ARBA00004123"/>
    </source>
</evidence>
<comment type="subcellular location">
    <subcellularLocation>
        <location evidence="1">Nucleus</location>
    </subcellularLocation>
</comment>
<dbReference type="Proteomes" id="UP000823388">
    <property type="component" value="Chromosome 3N"/>
</dbReference>
<organism evidence="8 9">
    <name type="scientific">Panicum virgatum</name>
    <name type="common">Blackwell switchgrass</name>
    <dbReference type="NCBI Taxonomy" id="38727"/>
    <lineage>
        <taxon>Eukaryota</taxon>
        <taxon>Viridiplantae</taxon>
        <taxon>Streptophyta</taxon>
        <taxon>Embryophyta</taxon>
        <taxon>Tracheophyta</taxon>
        <taxon>Spermatophyta</taxon>
        <taxon>Magnoliopsida</taxon>
        <taxon>Liliopsida</taxon>
        <taxon>Poales</taxon>
        <taxon>Poaceae</taxon>
        <taxon>PACMAD clade</taxon>
        <taxon>Panicoideae</taxon>
        <taxon>Panicodae</taxon>
        <taxon>Paniceae</taxon>
        <taxon>Panicinae</taxon>
        <taxon>Panicum</taxon>
        <taxon>Panicum sect. Hiantes</taxon>
    </lineage>
</organism>
<dbReference type="InterPro" id="IPR015300">
    <property type="entry name" value="DNA-bd_pseudobarrel_sf"/>
</dbReference>
<dbReference type="CDD" id="cd10017">
    <property type="entry name" value="B3_DNA"/>
    <property type="match status" value="3"/>
</dbReference>
<dbReference type="SUPFAM" id="SSF101936">
    <property type="entry name" value="DNA-binding pseudobarrel domain"/>
    <property type="match status" value="3"/>
</dbReference>
<evidence type="ECO:0000256" key="3">
    <source>
        <dbReference type="ARBA" id="ARBA00023125"/>
    </source>
</evidence>
<name>A0A8T0U7A5_PANVG</name>
<dbReference type="Pfam" id="PF02362">
    <property type="entry name" value="B3"/>
    <property type="match status" value="3"/>
</dbReference>
<feature type="region of interest" description="Disordered" evidence="6">
    <location>
        <begin position="566"/>
        <end position="590"/>
    </location>
</feature>
<dbReference type="InterPro" id="IPR044837">
    <property type="entry name" value="REM16-like"/>
</dbReference>
<keyword evidence="9" id="KW-1185">Reference proteome</keyword>
<feature type="domain" description="TF-B3" evidence="7">
    <location>
        <begin position="462"/>
        <end position="560"/>
    </location>
</feature>